<dbReference type="STRING" id="37546.A0A1B0FJV1"/>
<dbReference type="GO" id="GO:0031011">
    <property type="term" value="C:Ino80 complex"/>
    <property type="evidence" value="ECO:0007669"/>
    <property type="project" value="InterPro"/>
</dbReference>
<dbReference type="SUPFAM" id="SSF49503">
    <property type="entry name" value="Cupredoxins"/>
    <property type="match status" value="4"/>
</dbReference>
<dbReference type="InterPro" id="IPR008972">
    <property type="entry name" value="Cupredoxin"/>
</dbReference>
<dbReference type="FunFam" id="2.60.40.420:FF:000073">
    <property type="entry name" value="Laccase 2, isoform E"/>
    <property type="match status" value="1"/>
</dbReference>
<dbReference type="InterPro" id="IPR045087">
    <property type="entry name" value="Cu-oxidase_fam"/>
</dbReference>
<dbReference type="EnsemblMetazoa" id="GMOY004101-RA">
    <property type="protein sequence ID" value="GMOY004101-PA"/>
    <property type="gene ID" value="GMOY004101"/>
</dbReference>
<dbReference type="GO" id="GO:0005507">
    <property type="term" value="F:copper ion binding"/>
    <property type="evidence" value="ECO:0007669"/>
    <property type="project" value="InterPro"/>
</dbReference>
<dbReference type="CDD" id="cd23021">
    <property type="entry name" value="zf-HIT_IN80B"/>
    <property type="match status" value="1"/>
</dbReference>
<dbReference type="GO" id="GO:0006826">
    <property type="term" value="P:iron ion transport"/>
    <property type="evidence" value="ECO:0007669"/>
    <property type="project" value="TreeGrafter"/>
</dbReference>
<protein>
    <recommendedName>
        <fullName evidence="5">INO80 complex subunit B-like conserved region domain-containing protein</fullName>
    </recommendedName>
</protein>
<evidence type="ECO:0000313" key="6">
    <source>
        <dbReference type="EnsemblMetazoa" id="GMOY004101-PA"/>
    </source>
</evidence>
<dbReference type="PROSITE" id="PS00080">
    <property type="entry name" value="MULTICOPPER_OXIDASE2"/>
    <property type="match status" value="3"/>
</dbReference>
<organism evidence="6 7">
    <name type="scientific">Glossina morsitans morsitans</name>
    <name type="common">Savannah tsetse fly</name>
    <dbReference type="NCBI Taxonomy" id="37546"/>
    <lineage>
        <taxon>Eukaryota</taxon>
        <taxon>Metazoa</taxon>
        <taxon>Ecdysozoa</taxon>
        <taxon>Arthropoda</taxon>
        <taxon>Hexapoda</taxon>
        <taxon>Insecta</taxon>
        <taxon>Pterygota</taxon>
        <taxon>Neoptera</taxon>
        <taxon>Endopterygota</taxon>
        <taxon>Diptera</taxon>
        <taxon>Brachycera</taxon>
        <taxon>Muscomorpha</taxon>
        <taxon>Hippoboscoidea</taxon>
        <taxon>Glossinidae</taxon>
        <taxon>Glossina</taxon>
    </lineage>
</organism>
<dbReference type="InterPro" id="IPR007529">
    <property type="entry name" value="Znf_HIT"/>
</dbReference>
<evidence type="ECO:0000256" key="4">
    <source>
        <dbReference type="SAM" id="MobiDB-lite"/>
    </source>
</evidence>
<dbReference type="InterPro" id="IPR006880">
    <property type="entry name" value="INO80B_C"/>
</dbReference>
<dbReference type="GO" id="GO:0005886">
    <property type="term" value="C:plasma membrane"/>
    <property type="evidence" value="ECO:0007669"/>
    <property type="project" value="TreeGrafter"/>
</dbReference>
<dbReference type="Pfam" id="PF07732">
    <property type="entry name" value="Cu-oxidase_3"/>
    <property type="match status" value="1"/>
</dbReference>
<accession>A0A1B0FJV1</accession>
<dbReference type="EMBL" id="CCAG010004088">
    <property type="status" value="NOT_ANNOTATED_CDS"/>
    <property type="molecule type" value="Genomic_DNA"/>
</dbReference>
<dbReference type="InterPro" id="IPR002355">
    <property type="entry name" value="Cu_oxidase_Cu_BS"/>
</dbReference>
<keyword evidence="7" id="KW-1185">Reference proteome</keyword>
<dbReference type="PROSITE" id="PS00079">
    <property type="entry name" value="MULTICOPPER_OXIDASE1"/>
    <property type="match status" value="3"/>
</dbReference>
<dbReference type="VEuPathDB" id="VectorBase:GMOY004101"/>
<dbReference type="PANTHER" id="PTHR11709">
    <property type="entry name" value="MULTI-COPPER OXIDASE"/>
    <property type="match status" value="1"/>
</dbReference>
<feature type="compositionally biased region" description="Polar residues" evidence="4">
    <location>
        <begin position="1062"/>
        <end position="1080"/>
    </location>
</feature>
<feature type="domain" description="INO80 complex subunit B-like conserved region" evidence="5">
    <location>
        <begin position="1182"/>
        <end position="1241"/>
    </location>
</feature>
<dbReference type="InterPro" id="IPR011706">
    <property type="entry name" value="Cu-oxidase_C"/>
</dbReference>
<dbReference type="InterPro" id="IPR033138">
    <property type="entry name" value="Cu_oxidase_CS"/>
</dbReference>
<evidence type="ECO:0000256" key="1">
    <source>
        <dbReference type="ARBA" id="ARBA00010609"/>
    </source>
</evidence>
<dbReference type="FunFam" id="2.60.40.420:FF:000045">
    <property type="entry name" value="Laccase 2"/>
    <property type="match status" value="1"/>
</dbReference>
<feature type="compositionally biased region" description="Basic and acidic residues" evidence="4">
    <location>
        <begin position="1186"/>
        <end position="1208"/>
    </location>
</feature>
<dbReference type="PANTHER" id="PTHR11709:SF232">
    <property type="entry name" value="STRAW, ISOFORM G"/>
    <property type="match status" value="1"/>
</dbReference>
<dbReference type="GO" id="GO:0016491">
    <property type="term" value="F:oxidoreductase activity"/>
    <property type="evidence" value="ECO:0007669"/>
    <property type="project" value="UniProtKB-KW"/>
</dbReference>
<keyword evidence="2" id="KW-0479">Metal-binding</keyword>
<evidence type="ECO:0000313" key="7">
    <source>
        <dbReference type="Proteomes" id="UP000092444"/>
    </source>
</evidence>
<dbReference type="Pfam" id="PF00394">
    <property type="entry name" value="Cu-oxidase"/>
    <property type="match status" value="1"/>
</dbReference>
<comment type="similarity">
    <text evidence="1">Belongs to the multicopper oxidase family.</text>
</comment>
<dbReference type="Pfam" id="PF04438">
    <property type="entry name" value="zf-HIT"/>
    <property type="match status" value="1"/>
</dbReference>
<dbReference type="Gene3D" id="2.60.40.420">
    <property type="entry name" value="Cupredoxins - blue copper proteins"/>
    <property type="match status" value="5"/>
</dbReference>
<dbReference type="CDD" id="cd13884">
    <property type="entry name" value="CuRO_2_tcLCC_insect_like"/>
    <property type="match status" value="1"/>
</dbReference>
<dbReference type="Pfam" id="PF07731">
    <property type="entry name" value="Cu-oxidase_2"/>
    <property type="match status" value="3"/>
</dbReference>
<dbReference type="CDD" id="cd13905">
    <property type="entry name" value="CuRO_3_tcLLC2_insect_like"/>
    <property type="match status" value="3"/>
</dbReference>
<name>A0A1B0FJV1_GLOMM</name>
<feature type="region of interest" description="Disordered" evidence="4">
    <location>
        <begin position="1186"/>
        <end position="1222"/>
    </location>
</feature>
<dbReference type="Proteomes" id="UP000092444">
    <property type="component" value="Unassembled WGS sequence"/>
</dbReference>
<dbReference type="CDD" id="cd13858">
    <property type="entry name" value="CuRO_1_tcLCC2_insect_like"/>
    <property type="match status" value="1"/>
</dbReference>
<evidence type="ECO:0000256" key="2">
    <source>
        <dbReference type="ARBA" id="ARBA00022723"/>
    </source>
</evidence>
<keyword evidence="3" id="KW-0560">Oxidoreductase</keyword>
<feature type="region of interest" description="Disordered" evidence="4">
    <location>
        <begin position="1011"/>
        <end position="1124"/>
    </location>
</feature>
<sequence length="1297" mass="146228">ACQVCTPNATNTVWSHCQCVLADGVERGILTANRMIPGPSIQVCENDKVVIDVENHMEGMEVTIHWHGIWQRGSQYYDGVPFVTQCPIQQGNTFRYQWTGNAGTHFWHAHTGLQKLDGLYGSIVVRQPPSRDPNSHLYDFDLTTHIMLISDWLHEDAAERYPGRLAVNTGQDPESLLINGKGQFRDPNTGFMTNTPLEIFTITPGRRYRFRMINAFASVCPAQVTIEGHTLTVIATDGEPVHPVQVNTIISFSVGAYWIQLRGLGECGIRRAQQLGVLRYARGPYQPATQPPTYDIGLPQGVVMNPLDAQCNRDRNDAICVSQLKSAQEIDRGILSEKPDVKIFLPFRFYVYRPEELFQPNTYNRFLVAPTGDHVISLIDEISYLSAPAPLTSQYNEINPEQFCNGDNRPADCGPNCMCTHKIDIPLNAVVEVVLVDEVQQPNLSHPFHLHGYGFSVVGIGRSPDMTVKKINLKHALDLDRRGLLNRQYNLPPTKDTIAVPNNGYVVLRFRADNPGFWLFHCHFLFHIVIGMNLILQVGTNADLPPVPPGFPTCVSNKETMVLNPLDAVCDRKRNDAICVSHLKNAKAVDKSVLIERPDVKIFLPFRFHVYEPRNLFIANTYNRYLVAPSGDHLLSLIDEISYISPPSPMLSQIHDIPPEYFCNGDNRPANCEPNCQCVHKVDIPLGAVVEVVLVDEVQQVNLSHPFHLHGTVFYVVGLGRSPDKTIKKINLKHTLELDRMGMLERDFTKPPYKDTVAVPNNGYVVLRFRADNPGYWLFHCHFLFHIVIGMNLVFQIGSQADLPPVPDKFPTCVASDADHLISLIDEISYISPPSPILSQYDDIPEGVFCNGDNRPANCGENCECVHKIDLPLNAIIEVVLIDEVQQINISHPFHLHGAPFYVIGMGRALEENNTRMNLKLAMELDRRGLLERHYITPSLRDTVAVPNNGYTVLRFRADNPGAWLFHCHFQYHIVIGMNLIFQVGNKYDWPPVPVNFPKCDIVMAKKKSKNHKPINKNKIKTPVTDDSFEVDEEDDSHKSLHSSFNEDENVHIEAEEEEKQTLTTDISASTSSNGVVLQSKNEKPCSSKKSLNKKENIQTSHPNINVKKPRKRRDSGTSSEEERWLTAIEAGKLEEVEDVELKKIKDPKLMTARQRAIYDRNNDNEATAGFAESLVALPIGKQLADEKREKDKKKTMERLLKKQESKQRTSNKPKSAKSNQPMIRYRNTLEGAVIQMPAGIEYPLQRKIYKDPPAKKLCAIVGCGKPKVYNCSKTNLPLCSYACYRKNVLSLKDIMC</sequence>
<evidence type="ECO:0000256" key="3">
    <source>
        <dbReference type="ARBA" id="ARBA00023002"/>
    </source>
</evidence>
<dbReference type="FunFam" id="2.60.40.420:FF:000031">
    <property type="entry name" value="Laccase-2 isoform A"/>
    <property type="match status" value="1"/>
</dbReference>
<dbReference type="InterPro" id="IPR011707">
    <property type="entry name" value="Cu-oxidase-like_N"/>
</dbReference>
<dbReference type="SMART" id="SM01406">
    <property type="entry name" value="PAPA-1"/>
    <property type="match status" value="1"/>
</dbReference>
<reference evidence="6" key="1">
    <citation type="submission" date="2020-05" db="UniProtKB">
        <authorList>
            <consortium name="EnsemblMetazoa"/>
        </authorList>
    </citation>
    <scope>IDENTIFICATION</scope>
    <source>
        <strain evidence="6">Yale</strain>
    </source>
</reference>
<dbReference type="InterPro" id="IPR001117">
    <property type="entry name" value="Cu-oxidase_2nd"/>
</dbReference>
<proteinExistence type="inferred from homology"/>
<feature type="compositionally biased region" description="Basic residues" evidence="4">
    <location>
        <begin position="1011"/>
        <end position="1020"/>
    </location>
</feature>
<evidence type="ECO:0000259" key="5">
    <source>
        <dbReference type="SMART" id="SM01406"/>
    </source>
</evidence>